<feature type="binding site" evidence="7">
    <location>
        <position position="102"/>
    </location>
    <ligand>
        <name>ATP</name>
        <dbReference type="ChEBI" id="CHEBI:30616"/>
    </ligand>
</feature>
<dbReference type="Gene3D" id="1.10.510.10">
    <property type="entry name" value="Transferase(Phosphotransferase) domain 1"/>
    <property type="match status" value="1"/>
</dbReference>
<dbReference type="SUPFAM" id="SSF46565">
    <property type="entry name" value="Chaperone J-domain"/>
    <property type="match status" value="1"/>
</dbReference>
<organism evidence="11 12">
    <name type="scientific">Durusdinium trenchii</name>
    <dbReference type="NCBI Taxonomy" id="1381693"/>
    <lineage>
        <taxon>Eukaryota</taxon>
        <taxon>Sar</taxon>
        <taxon>Alveolata</taxon>
        <taxon>Dinophyceae</taxon>
        <taxon>Suessiales</taxon>
        <taxon>Symbiodiniaceae</taxon>
        <taxon>Durusdinium</taxon>
    </lineage>
</organism>
<evidence type="ECO:0000256" key="8">
    <source>
        <dbReference type="SAM" id="MobiDB-lite"/>
    </source>
</evidence>
<dbReference type="InterPro" id="IPR050591">
    <property type="entry name" value="GSK-3"/>
</dbReference>
<evidence type="ECO:0000259" key="10">
    <source>
        <dbReference type="PROSITE" id="PS50076"/>
    </source>
</evidence>
<dbReference type="PANTHER" id="PTHR24057">
    <property type="entry name" value="GLYCOGEN SYNTHASE KINASE-3 ALPHA"/>
    <property type="match status" value="1"/>
</dbReference>
<evidence type="ECO:0000256" key="1">
    <source>
        <dbReference type="ARBA" id="ARBA00005527"/>
    </source>
</evidence>
<keyword evidence="6 7" id="KW-0067">ATP-binding</keyword>
<keyword evidence="3" id="KW-0808">Transferase</keyword>
<feature type="region of interest" description="Disordered" evidence="8">
    <location>
        <begin position="1"/>
        <end position="66"/>
    </location>
</feature>
<dbReference type="Pfam" id="PF00069">
    <property type="entry name" value="Pkinase"/>
    <property type="match status" value="1"/>
</dbReference>
<evidence type="ECO:0000256" key="5">
    <source>
        <dbReference type="ARBA" id="ARBA00022777"/>
    </source>
</evidence>
<evidence type="ECO:0000313" key="11">
    <source>
        <dbReference type="EMBL" id="CAK9116612.1"/>
    </source>
</evidence>
<dbReference type="InterPro" id="IPR018253">
    <property type="entry name" value="DnaJ_domain_CS"/>
</dbReference>
<dbReference type="CDD" id="cd14137">
    <property type="entry name" value="STKc_GSK3"/>
    <property type="match status" value="1"/>
</dbReference>
<feature type="compositionally biased region" description="Gly residues" evidence="8">
    <location>
        <begin position="482"/>
        <end position="504"/>
    </location>
</feature>
<comment type="caution">
    <text evidence="11">The sequence shown here is derived from an EMBL/GenBank/DDBJ whole genome shotgun (WGS) entry which is preliminary data.</text>
</comment>
<feature type="region of interest" description="Disordered" evidence="8">
    <location>
        <begin position="477"/>
        <end position="504"/>
    </location>
</feature>
<reference evidence="11 12" key="1">
    <citation type="submission" date="2024-02" db="EMBL/GenBank/DDBJ databases">
        <authorList>
            <person name="Chen Y."/>
            <person name="Shah S."/>
            <person name="Dougan E. K."/>
            <person name="Thang M."/>
            <person name="Chan C."/>
        </authorList>
    </citation>
    <scope>NUCLEOTIDE SEQUENCE [LARGE SCALE GENOMIC DNA]</scope>
</reference>
<keyword evidence="5" id="KW-0418">Kinase</keyword>
<dbReference type="Gene3D" id="1.10.287.110">
    <property type="entry name" value="DnaJ domain"/>
    <property type="match status" value="1"/>
</dbReference>
<dbReference type="EMBL" id="CAXAMN010028472">
    <property type="protein sequence ID" value="CAK9116612.1"/>
    <property type="molecule type" value="Genomic_DNA"/>
</dbReference>
<dbReference type="SUPFAM" id="SSF56112">
    <property type="entry name" value="Protein kinase-like (PK-like)"/>
    <property type="match status" value="1"/>
</dbReference>
<keyword evidence="2" id="KW-0723">Serine/threonine-protein kinase</keyword>
<protein>
    <submittedName>
        <fullName evidence="11">Uncharacterized protein</fullName>
    </submittedName>
</protein>
<dbReference type="InterPro" id="IPR039192">
    <property type="entry name" value="STKc_GSK3"/>
</dbReference>
<dbReference type="InterPro" id="IPR036869">
    <property type="entry name" value="J_dom_sf"/>
</dbReference>
<keyword evidence="12" id="KW-1185">Reference proteome</keyword>
<name>A0ABP0SW31_9DINO</name>
<dbReference type="InterPro" id="IPR000719">
    <property type="entry name" value="Prot_kinase_dom"/>
</dbReference>
<dbReference type="InterPro" id="IPR008271">
    <property type="entry name" value="Ser/Thr_kinase_AS"/>
</dbReference>
<dbReference type="Gene3D" id="2.60.260.20">
    <property type="entry name" value="Urease metallochaperone UreE, N-terminal domain"/>
    <property type="match status" value="2"/>
</dbReference>
<dbReference type="SUPFAM" id="SSF49493">
    <property type="entry name" value="HSP40/DnaJ peptide-binding domain"/>
    <property type="match status" value="2"/>
</dbReference>
<feature type="domain" description="J" evidence="10">
    <location>
        <begin position="410"/>
        <end position="477"/>
    </location>
</feature>
<dbReference type="CDD" id="cd06257">
    <property type="entry name" value="DnaJ"/>
    <property type="match status" value="1"/>
</dbReference>
<evidence type="ECO:0000259" key="9">
    <source>
        <dbReference type="PROSITE" id="PS50011"/>
    </source>
</evidence>
<accession>A0ABP0SW31</accession>
<dbReference type="PRINTS" id="PR00625">
    <property type="entry name" value="JDOMAIN"/>
</dbReference>
<dbReference type="PROSITE" id="PS50011">
    <property type="entry name" value="PROTEIN_KINASE_DOM"/>
    <property type="match status" value="1"/>
</dbReference>
<dbReference type="InterPro" id="IPR002939">
    <property type="entry name" value="DnaJ_C"/>
</dbReference>
<dbReference type="InterPro" id="IPR011009">
    <property type="entry name" value="Kinase-like_dom_sf"/>
</dbReference>
<dbReference type="Gene3D" id="3.30.200.20">
    <property type="entry name" value="Phosphorylase Kinase, domain 1"/>
    <property type="match status" value="1"/>
</dbReference>
<evidence type="ECO:0000256" key="7">
    <source>
        <dbReference type="PROSITE-ProRule" id="PRU10141"/>
    </source>
</evidence>
<dbReference type="PROSITE" id="PS00636">
    <property type="entry name" value="DNAJ_1"/>
    <property type="match status" value="1"/>
</dbReference>
<dbReference type="CDD" id="cd10747">
    <property type="entry name" value="DnaJ_C"/>
    <property type="match status" value="1"/>
</dbReference>
<dbReference type="InterPro" id="IPR008971">
    <property type="entry name" value="HSP40/DnaJ_pept-bd"/>
</dbReference>
<gene>
    <name evidence="11" type="ORF">CCMP2556_LOCUS54141</name>
</gene>
<comment type="similarity">
    <text evidence="1">Belongs to the protein kinase superfamily. CMGC Ser/Thr protein kinase family. GSK-3 subfamily.</text>
</comment>
<dbReference type="InterPro" id="IPR017441">
    <property type="entry name" value="Protein_kinase_ATP_BS"/>
</dbReference>
<feature type="domain" description="Protein kinase" evidence="9">
    <location>
        <begin position="73"/>
        <end position="355"/>
    </location>
</feature>
<evidence type="ECO:0000256" key="2">
    <source>
        <dbReference type="ARBA" id="ARBA00022527"/>
    </source>
</evidence>
<dbReference type="Pfam" id="PF01556">
    <property type="entry name" value="DnaJ_C"/>
    <property type="match status" value="1"/>
</dbReference>
<dbReference type="SMART" id="SM00271">
    <property type="entry name" value="DnaJ"/>
    <property type="match status" value="1"/>
</dbReference>
<evidence type="ECO:0000256" key="4">
    <source>
        <dbReference type="ARBA" id="ARBA00022741"/>
    </source>
</evidence>
<dbReference type="PROSITE" id="PS00107">
    <property type="entry name" value="PROTEIN_KINASE_ATP"/>
    <property type="match status" value="1"/>
</dbReference>
<dbReference type="PROSITE" id="PS00108">
    <property type="entry name" value="PROTEIN_KINASE_ST"/>
    <property type="match status" value="1"/>
</dbReference>
<dbReference type="SMART" id="SM00220">
    <property type="entry name" value="S_TKc"/>
    <property type="match status" value="1"/>
</dbReference>
<evidence type="ECO:0000256" key="3">
    <source>
        <dbReference type="ARBA" id="ARBA00022679"/>
    </source>
</evidence>
<keyword evidence="4 7" id="KW-0547">Nucleotide-binding</keyword>
<dbReference type="PANTHER" id="PTHR24057:SF0">
    <property type="entry name" value="PROTEIN KINASE SHAGGY-RELATED"/>
    <property type="match status" value="1"/>
</dbReference>
<evidence type="ECO:0000313" key="12">
    <source>
        <dbReference type="Proteomes" id="UP001642484"/>
    </source>
</evidence>
<proteinExistence type="inferred from homology"/>
<dbReference type="InterPro" id="IPR001623">
    <property type="entry name" value="DnaJ_domain"/>
</dbReference>
<evidence type="ECO:0000256" key="6">
    <source>
        <dbReference type="ARBA" id="ARBA00022840"/>
    </source>
</evidence>
<dbReference type="Proteomes" id="UP001642484">
    <property type="component" value="Unassembled WGS sequence"/>
</dbReference>
<feature type="compositionally biased region" description="Pro residues" evidence="8">
    <location>
        <begin position="26"/>
        <end position="40"/>
    </location>
</feature>
<dbReference type="Pfam" id="PF00226">
    <property type="entry name" value="DnaJ"/>
    <property type="match status" value="1"/>
</dbReference>
<sequence length="761" mass="83951">MGLIDINDPAKRRRLDPPTDVDAYPPQLPRRPQLHPPAPAGPRSSLHPQLHPNLQATPSPSPVWEELPAGPRYQTLCVLGRGSFGTVCKATEVRSRKTVAIKTVALNGAGREMEVLRRLSGSPNVVSLLGIFEGVDPEARTLNFVLEYVEDTLGRIIKHHRQQGTEMDFHYVRVYMYQLLRGLASLHREGVVHRDIKPANLLVDPATYCLKVCDFGTAKWVNTSEVGQAYVCSRFYRAPELILSTRDQNTSVDMWAAGCVLGEMLLHQPLFAGKDGIDQLFKIFEILGTPNTQQLVQMNPFYDAGVVFTQVPPLKWSKVLRARWSAQAEELLVMTLQYDPKQRPQPLEAMATDFFAELRKNPPKTRVASELFNFSEQEMSNCPAELVRKLMPEHGSPREEADLQSAGLLTALETCRLAAPGLSIEEIRSGYRRAALKWHPDKNQDKREEAEAKFKDIAEAYDVLSDPEKKNIYDQFGEEGLKGGAPGSSGEGAGPGASGAGPGGFRYEFHGDPNDMFARFFKDSFQRSSSFGESSPFEDMFGMFSGPGGMGMGPMGMGGMPGMSGMGMGMGGMGGMGSQQQTPRPAVFDLHCSLEELFNGATKKMKVKRSSSTLSREPEAVLEVNIKPGWKAGTKVTFPGEGDEIAATGKAQDVIFVIREKRHNVFTREGSNLLHHKTIPLVDALTGCKVDVKMLDAAERILRVNIRDMVTPNYAKVVKGEGMPSSKCPGEKGDLIITFDIVYPKALSEEQKEKLRTILPR</sequence>
<dbReference type="PROSITE" id="PS50076">
    <property type="entry name" value="DNAJ_2"/>
    <property type="match status" value="1"/>
</dbReference>